<dbReference type="Proteomes" id="UP000033540">
    <property type="component" value="Unassembled WGS sequence"/>
</dbReference>
<evidence type="ECO:0000313" key="1">
    <source>
        <dbReference type="EMBL" id="KJK64043.1"/>
    </source>
</evidence>
<evidence type="ECO:0000313" key="2">
    <source>
        <dbReference type="Proteomes" id="UP000033540"/>
    </source>
</evidence>
<proteinExistence type="predicted"/>
<comment type="caution">
    <text evidence="1">The sequence shown here is derived from an EMBL/GenBank/DDBJ whole genome shotgun (WGS) entry which is preliminary data.</text>
</comment>
<dbReference type="EMBL" id="JZEE01000528">
    <property type="protein sequence ID" value="KJK64043.1"/>
    <property type="molecule type" value="Genomic_DNA"/>
</dbReference>
<dbReference type="OrthoDB" id="10300470at2759"/>
<protein>
    <submittedName>
        <fullName evidence="1">Uncharacterized protein</fullName>
    </submittedName>
</protein>
<accession>A0A0F0IDT1</accession>
<gene>
    <name evidence="1" type="ORF">P875_00064481</name>
</gene>
<sequence>MPLCLGLPKDLKPANGVSNEEHPPMDTIGIVCREELDTLIYMSFPQSGCFDYQWVLNFLGADIVIDMRVGFAVVCIRGIVSKLPVEFTSSLTPPELYTAPRPLCRRHSKTCRPATRDGWDERIMTWSVVGPFGPENRRSAQTDEVLRITSNTILNEEMDLSSPIPSTWSSGITSSDP</sequence>
<organism evidence="1 2">
    <name type="scientific">Aspergillus parasiticus (strain ATCC 56775 / NRRL 5862 / SRRC 143 / SU-1)</name>
    <dbReference type="NCBI Taxonomy" id="1403190"/>
    <lineage>
        <taxon>Eukaryota</taxon>
        <taxon>Fungi</taxon>
        <taxon>Dikarya</taxon>
        <taxon>Ascomycota</taxon>
        <taxon>Pezizomycotina</taxon>
        <taxon>Eurotiomycetes</taxon>
        <taxon>Eurotiomycetidae</taxon>
        <taxon>Eurotiales</taxon>
        <taxon>Aspergillaceae</taxon>
        <taxon>Aspergillus</taxon>
        <taxon>Aspergillus subgen. Circumdati</taxon>
    </lineage>
</organism>
<name>A0A0F0IDT1_ASPPU</name>
<dbReference type="AlphaFoldDB" id="A0A0F0IDT1"/>
<reference evidence="1 2" key="1">
    <citation type="submission" date="2015-02" db="EMBL/GenBank/DDBJ databases">
        <title>Draft genome sequence of Aspergillus parasiticus SU-1.</title>
        <authorList>
            <person name="Yu J."/>
            <person name="Fedorova N."/>
            <person name="Yin Y."/>
            <person name="Losada L."/>
            <person name="Zafar N."/>
            <person name="Taujale R."/>
            <person name="Ehrlich K.C."/>
            <person name="Bhatnagar D."/>
            <person name="Cleveland T.E."/>
            <person name="Bennett J.W."/>
            <person name="Nierman W.C."/>
        </authorList>
    </citation>
    <scope>NUCLEOTIDE SEQUENCE [LARGE SCALE GENOMIC DNA]</scope>
    <source>
        <strain evidence="2">ATCC 56775 / NRRL 5862 / SRRC 143 / SU-1</strain>
    </source>
</reference>